<dbReference type="InterPro" id="IPR001647">
    <property type="entry name" value="HTH_TetR"/>
</dbReference>
<feature type="DNA-binding region" description="H-T-H motif" evidence="2">
    <location>
        <begin position="42"/>
        <end position="61"/>
    </location>
</feature>
<evidence type="ECO:0000256" key="2">
    <source>
        <dbReference type="PROSITE-ProRule" id="PRU00335"/>
    </source>
</evidence>
<feature type="domain" description="HTH tetR-type" evidence="3">
    <location>
        <begin position="19"/>
        <end position="79"/>
    </location>
</feature>
<sequence>MTQELREQLRDQLKQKKQAYVQDEILASAATLFAEKGFRAITINDVAASLGYTKSVVYYYFKNKNEILWQIFDRMHDTYINTITEIIGKQRSSSETLREIIYSHALNVMQRKDWTAIYFRDESELEEGQRATILKRKREYDKLIEEVYRKGVSEGVFKDIPTHIAVTGFMGMCNWLHTWFDDKGPLSAEQIAEHYCDILAGGYSK</sequence>
<dbReference type="PANTHER" id="PTHR43479:SF11">
    <property type="entry name" value="ACREF_ENVCD OPERON REPRESSOR-RELATED"/>
    <property type="match status" value="1"/>
</dbReference>
<dbReference type="SUPFAM" id="SSF48498">
    <property type="entry name" value="Tetracyclin repressor-like, C-terminal domain"/>
    <property type="match status" value="1"/>
</dbReference>
<name>A0ABY7A3D2_9PSED</name>
<accession>A0ABY7A3D2</accession>
<dbReference type="RefSeq" id="WP_254472176.1">
    <property type="nucleotide sequence ID" value="NZ_CP113432.1"/>
</dbReference>
<dbReference type="EMBL" id="CP113432">
    <property type="protein sequence ID" value="WAI51732.1"/>
    <property type="molecule type" value="Genomic_DNA"/>
</dbReference>
<evidence type="ECO:0000313" key="4">
    <source>
        <dbReference type="EMBL" id="WAI51732.1"/>
    </source>
</evidence>
<dbReference type="Proteomes" id="UP001163624">
    <property type="component" value="Chromosome"/>
</dbReference>
<gene>
    <name evidence="4" type="ORF">OU419_10935</name>
</gene>
<dbReference type="PANTHER" id="PTHR43479">
    <property type="entry name" value="ACREF/ENVCD OPERON REPRESSOR-RELATED"/>
    <property type="match status" value="1"/>
</dbReference>
<evidence type="ECO:0000259" key="3">
    <source>
        <dbReference type="PROSITE" id="PS50977"/>
    </source>
</evidence>
<dbReference type="Pfam" id="PF17932">
    <property type="entry name" value="TetR_C_24"/>
    <property type="match status" value="1"/>
</dbReference>
<organism evidence="4 5">
    <name type="scientific">Pseudomonas triclosanedens</name>
    <dbReference type="NCBI Taxonomy" id="2961893"/>
    <lineage>
        <taxon>Bacteria</taxon>
        <taxon>Pseudomonadati</taxon>
        <taxon>Pseudomonadota</taxon>
        <taxon>Gammaproteobacteria</taxon>
        <taxon>Pseudomonadales</taxon>
        <taxon>Pseudomonadaceae</taxon>
        <taxon>Pseudomonas</taxon>
    </lineage>
</organism>
<dbReference type="PROSITE" id="PS50977">
    <property type="entry name" value="HTH_TETR_2"/>
    <property type="match status" value="1"/>
</dbReference>
<proteinExistence type="predicted"/>
<protein>
    <submittedName>
        <fullName evidence="4">TetR/AcrR family transcriptional regulator</fullName>
    </submittedName>
</protein>
<dbReference type="InterPro" id="IPR050624">
    <property type="entry name" value="HTH-type_Tx_Regulator"/>
</dbReference>
<dbReference type="InterPro" id="IPR036271">
    <property type="entry name" value="Tet_transcr_reg_TetR-rel_C_sf"/>
</dbReference>
<evidence type="ECO:0000256" key="1">
    <source>
        <dbReference type="ARBA" id="ARBA00023125"/>
    </source>
</evidence>
<keyword evidence="1 2" id="KW-0238">DNA-binding</keyword>
<dbReference type="SUPFAM" id="SSF46689">
    <property type="entry name" value="Homeodomain-like"/>
    <property type="match status" value="1"/>
</dbReference>
<dbReference type="Gene3D" id="1.10.10.60">
    <property type="entry name" value="Homeodomain-like"/>
    <property type="match status" value="1"/>
</dbReference>
<reference evidence="4" key="1">
    <citation type="submission" date="2022-11" db="EMBL/GenBank/DDBJ databases">
        <title>Pseudomonas triclosanedens sp. nov., a triclosan degrader isolated from activated sludge.</title>
        <authorList>
            <person name="Yin Y."/>
            <person name="Lu Z."/>
        </authorList>
    </citation>
    <scope>NUCLEOTIDE SEQUENCE</scope>
    <source>
        <strain evidence="4">ZM23</strain>
    </source>
</reference>
<dbReference type="Pfam" id="PF00440">
    <property type="entry name" value="TetR_N"/>
    <property type="match status" value="1"/>
</dbReference>
<keyword evidence="5" id="KW-1185">Reference proteome</keyword>
<dbReference type="Gene3D" id="1.10.357.10">
    <property type="entry name" value="Tetracycline Repressor, domain 2"/>
    <property type="match status" value="1"/>
</dbReference>
<evidence type="ECO:0000313" key="5">
    <source>
        <dbReference type="Proteomes" id="UP001163624"/>
    </source>
</evidence>
<dbReference type="InterPro" id="IPR009057">
    <property type="entry name" value="Homeodomain-like_sf"/>
</dbReference>
<dbReference type="PRINTS" id="PR00455">
    <property type="entry name" value="HTHTETR"/>
</dbReference>
<dbReference type="InterPro" id="IPR041490">
    <property type="entry name" value="KstR2_TetR_C"/>
</dbReference>